<accession>A0A8U0A0R9</accession>
<evidence type="ECO:0000313" key="2">
    <source>
        <dbReference type="Proteomes" id="UP000831768"/>
    </source>
</evidence>
<dbReference type="Pfam" id="PF10025">
    <property type="entry name" value="DUF2267"/>
    <property type="match status" value="1"/>
</dbReference>
<dbReference type="Gene3D" id="1.10.490.110">
    <property type="entry name" value="Uncharacterized conserved protein DUF2267"/>
    <property type="match status" value="1"/>
</dbReference>
<dbReference type="InterPro" id="IPR038282">
    <property type="entry name" value="DUF2267_sf"/>
</dbReference>
<dbReference type="RefSeq" id="WP_247993412.1">
    <property type="nucleotide sequence ID" value="NZ_CP096019.1"/>
</dbReference>
<name>A0A8U0A0R9_9EURY</name>
<dbReference type="AlphaFoldDB" id="A0A8U0A0R9"/>
<dbReference type="KEGG" id="haad:MW046_12380"/>
<dbReference type="EMBL" id="CP096019">
    <property type="protein sequence ID" value="UPM42741.1"/>
    <property type="molecule type" value="Genomic_DNA"/>
</dbReference>
<dbReference type="InterPro" id="IPR018727">
    <property type="entry name" value="DUF2267"/>
</dbReference>
<protein>
    <submittedName>
        <fullName evidence="1">DUF2267 domain-containing protein</fullName>
    </submittedName>
</protein>
<dbReference type="GeneID" id="71928857"/>
<sequence>MDFDTFLGEVQQRAKLASQGEALRITRATLTTLGERLGSGEATDLAAPLPMEIDRFLTEAQSEQRIDYDEFVDRVADRASTDQSDANFYAQVVLDVVADTVPESEFRDVRDQLPSEYDNLFKLLSSENY</sequence>
<gene>
    <name evidence="1" type="ORF">MW046_12380</name>
</gene>
<dbReference type="Proteomes" id="UP000831768">
    <property type="component" value="Chromosome"/>
</dbReference>
<keyword evidence="2" id="KW-1185">Reference proteome</keyword>
<evidence type="ECO:0000313" key="1">
    <source>
        <dbReference type="EMBL" id="UPM42741.1"/>
    </source>
</evidence>
<organism evidence="1 2">
    <name type="scientific">Halocatena salina</name>
    <dbReference type="NCBI Taxonomy" id="2934340"/>
    <lineage>
        <taxon>Archaea</taxon>
        <taxon>Methanobacteriati</taxon>
        <taxon>Methanobacteriota</taxon>
        <taxon>Stenosarchaea group</taxon>
        <taxon>Halobacteria</taxon>
        <taxon>Halobacteriales</taxon>
        <taxon>Natronomonadaceae</taxon>
        <taxon>Halocatena</taxon>
    </lineage>
</organism>
<reference evidence="1" key="1">
    <citation type="submission" date="2022-04" db="EMBL/GenBank/DDBJ databases">
        <title>Halocatena sp. nov., isolated from a salt lake.</title>
        <authorList>
            <person name="Cui H.-L."/>
        </authorList>
    </citation>
    <scope>NUCLEOTIDE SEQUENCE</scope>
    <source>
        <strain evidence="1">AD-1</strain>
    </source>
</reference>
<proteinExistence type="predicted"/>